<evidence type="ECO:0000313" key="7">
    <source>
        <dbReference type="EMBL" id="CAI5437598.1"/>
    </source>
</evidence>
<comment type="similarity">
    <text evidence="1">Belongs to the paraoxonase family.</text>
</comment>
<comment type="caution">
    <text evidence="7">The sequence shown here is derived from an EMBL/GenBank/DDBJ whole genome shotgun (WGS) entry which is preliminary data.</text>
</comment>
<dbReference type="AlphaFoldDB" id="A0A9P1I4R9"/>
<evidence type="ECO:0000256" key="4">
    <source>
        <dbReference type="ARBA" id="ARBA00023180"/>
    </source>
</evidence>
<keyword evidence="6" id="KW-1133">Transmembrane helix</keyword>
<dbReference type="Gene3D" id="2.120.10.30">
    <property type="entry name" value="TolB, C-terminal domain"/>
    <property type="match status" value="1"/>
</dbReference>
<reference evidence="7" key="1">
    <citation type="submission" date="2022-11" db="EMBL/GenBank/DDBJ databases">
        <authorList>
            <person name="Kikuchi T."/>
        </authorList>
    </citation>
    <scope>NUCLEOTIDE SEQUENCE</scope>
    <source>
        <strain evidence="7">PS1010</strain>
    </source>
</reference>
<gene>
    <name evidence="7" type="ORF">CAMP_LOCUS235</name>
</gene>
<keyword evidence="3" id="KW-1015">Disulfide bond</keyword>
<dbReference type="InterPro" id="IPR011042">
    <property type="entry name" value="6-blade_b-propeller_TolB-like"/>
</dbReference>
<keyword evidence="8" id="KW-1185">Reference proteome</keyword>
<dbReference type="SUPFAM" id="SSF63829">
    <property type="entry name" value="Calcium-dependent phosphotriesterase"/>
    <property type="match status" value="1"/>
</dbReference>
<evidence type="ECO:0000256" key="3">
    <source>
        <dbReference type="ARBA" id="ARBA00023157"/>
    </source>
</evidence>
<dbReference type="Proteomes" id="UP001152747">
    <property type="component" value="Unassembled WGS sequence"/>
</dbReference>
<keyword evidence="6" id="KW-0472">Membrane</keyword>
<keyword evidence="4" id="KW-0325">Glycoprotein</keyword>
<dbReference type="InterPro" id="IPR051288">
    <property type="entry name" value="Serum_paraoxonase/arylesterase"/>
</dbReference>
<dbReference type="EMBL" id="CANHGI010000001">
    <property type="protein sequence ID" value="CAI5437598.1"/>
    <property type="molecule type" value="Genomic_DNA"/>
</dbReference>
<name>A0A9P1I4R9_9PELO</name>
<dbReference type="PANTHER" id="PTHR11799">
    <property type="entry name" value="PARAOXONASE"/>
    <property type="match status" value="1"/>
</dbReference>
<evidence type="ECO:0000256" key="1">
    <source>
        <dbReference type="ARBA" id="ARBA00008595"/>
    </source>
</evidence>
<dbReference type="PANTHER" id="PTHR11799:SF28">
    <property type="entry name" value="MECHANOSENSORY ABNORMALITY PROTEIN 6"/>
    <property type="match status" value="1"/>
</dbReference>
<evidence type="ECO:0000313" key="8">
    <source>
        <dbReference type="Proteomes" id="UP001152747"/>
    </source>
</evidence>
<keyword evidence="5" id="KW-0106">Calcium</keyword>
<keyword evidence="2" id="KW-0378">Hydrolase</keyword>
<dbReference type="Pfam" id="PF01731">
    <property type="entry name" value="Arylesterase"/>
    <property type="match status" value="1"/>
</dbReference>
<keyword evidence="5" id="KW-0479">Metal-binding</keyword>
<keyword evidence="6" id="KW-0812">Transmembrane</keyword>
<dbReference type="OrthoDB" id="423498at2759"/>
<dbReference type="InterPro" id="IPR002640">
    <property type="entry name" value="Arylesterase"/>
</dbReference>
<evidence type="ECO:0008006" key="9">
    <source>
        <dbReference type="Google" id="ProtNLM"/>
    </source>
</evidence>
<protein>
    <recommendedName>
        <fullName evidence="9">Arylesterase</fullName>
    </recommendedName>
</protein>
<evidence type="ECO:0000256" key="6">
    <source>
        <dbReference type="SAM" id="Phobius"/>
    </source>
</evidence>
<sequence>MSFYSIVHQISFWIILAFISSFIIRFILLMDPNKRVYNHTPGPCRVVSEKYKGTAGIHLVESQNRVYITYGYGRVFNMSTPAGIATFEVRKIDPTAQTQNPHIYDLTELRIHWNGYKNKSTFSPSGISSYSSAGRTLLYIIDSLNSCIQFFQVIDKTTISHRKAICDPEQLANLQDITVVGADRFYVSSLTFFNNRYLRIFELAMQSTIGKVYLYDGKELGVAIDKLASPSAIKYDSNRNLLYVSSFLNEVIRVYKVGKDLTLQLKTEISTLSSVVGIHIDKKSGDLWVACHPVLFQTILHYYNPHEKNIRSPSQILRIRMQEDGVSWVITEPYANDGATISSSHSLAYFEEQLLIGTTFGRLLHCDVLNPQIT</sequence>
<feature type="transmembrane region" description="Helical" evidence="6">
    <location>
        <begin position="6"/>
        <end position="28"/>
    </location>
</feature>
<dbReference type="GO" id="GO:0004064">
    <property type="term" value="F:arylesterase activity"/>
    <property type="evidence" value="ECO:0007669"/>
    <property type="project" value="InterPro"/>
</dbReference>
<organism evidence="7 8">
    <name type="scientific">Caenorhabditis angaria</name>
    <dbReference type="NCBI Taxonomy" id="860376"/>
    <lineage>
        <taxon>Eukaryota</taxon>
        <taxon>Metazoa</taxon>
        <taxon>Ecdysozoa</taxon>
        <taxon>Nematoda</taxon>
        <taxon>Chromadorea</taxon>
        <taxon>Rhabditida</taxon>
        <taxon>Rhabditina</taxon>
        <taxon>Rhabditomorpha</taxon>
        <taxon>Rhabditoidea</taxon>
        <taxon>Rhabditidae</taxon>
        <taxon>Peloderinae</taxon>
        <taxon>Caenorhabditis</taxon>
    </lineage>
</organism>
<evidence type="ECO:0000256" key="5">
    <source>
        <dbReference type="PIRSR" id="PIRSR602640-2"/>
    </source>
</evidence>
<feature type="binding site" evidence="5">
    <location>
        <position position="176"/>
    </location>
    <ligand>
        <name>Ca(2+)</name>
        <dbReference type="ChEBI" id="CHEBI:29108"/>
        <label>1</label>
        <note>catalytic</note>
    </ligand>
</feature>
<evidence type="ECO:0000256" key="2">
    <source>
        <dbReference type="ARBA" id="ARBA00022801"/>
    </source>
</evidence>
<dbReference type="GO" id="GO:0046872">
    <property type="term" value="F:metal ion binding"/>
    <property type="evidence" value="ECO:0007669"/>
    <property type="project" value="UniProtKB-KW"/>
</dbReference>
<accession>A0A9P1I4R9</accession>
<comment type="cofactor">
    <cofactor evidence="5">
        <name>Ca(2+)</name>
        <dbReference type="ChEBI" id="CHEBI:29108"/>
    </cofactor>
    <text evidence="5">Binds 2 calcium ions per subunit.</text>
</comment>
<feature type="binding site" evidence="5">
    <location>
        <position position="127"/>
    </location>
    <ligand>
        <name>Ca(2+)</name>
        <dbReference type="ChEBI" id="CHEBI:29108"/>
        <label>1</label>
        <note>catalytic</note>
    </ligand>
</feature>
<proteinExistence type="inferred from homology"/>